<reference evidence="9 10" key="1">
    <citation type="submission" date="2016-10" db="EMBL/GenBank/DDBJ databases">
        <authorList>
            <person name="Varghese N."/>
            <person name="Submissions S."/>
        </authorList>
    </citation>
    <scope>NUCLEOTIDE SEQUENCE [LARGE SCALE GENOMIC DNA]</scope>
    <source>
        <strain evidence="9 10">DSM 22022</strain>
    </source>
</reference>
<dbReference type="PANTHER" id="PTHR33362">
    <property type="entry name" value="SIALIC ACID TRAP TRANSPORTER PERMEASE PROTEIN SIAT-RELATED"/>
    <property type="match status" value="1"/>
</dbReference>
<keyword evidence="6 7" id="KW-0472">Membrane</keyword>
<feature type="transmembrane region" description="Helical" evidence="7">
    <location>
        <begin position="7"/>
        <end position="36"/>
    </location>
</feature>
<name>A0A1G5AAH2_9PAST</name>
<dbReference type="NCBIfam" id="TIGR00786">
    <property type="entry name" value="dctM"/>
    <property type="match status" value="1"/>
</dbReference>
<keyword evidence="2" id="KW-1003">Cell membrane</keyword>
<feature type="transmembrane region" description="Helical" evidence="7">
    <location>
        <begin position="245"/>
        <end position="263"/>
    </location>
</feature>
<feature type="transmembrane region" description="Helical" evidence="7">
    <location>
        <begin position="275"/>
        <end position="297"/>
    </location>
</feature>
<dbReference type="InterPro" id="IPR004681">
    <property type="entry name" value="TRAP_DctM"/>
</dbReference>
<feature type="transmembrane region" description="Helical" evidence="7">
    <location>
        <begin position="56"/>
        <end position="75"/>
    </location>
</feature>
<evidence type="ECO:0000313" key="10">
    <source>
        <dbReference type="Proteomes" id="UP000199588"/>
    </source>
</evidence>
<feature type="transmembrane region" description="Helical" evidence="7">
    <location>
        <begin position="317"/>
        <end position="347"/>
    </location>
</feature>
<dbReference type="Pfam" id="PF06808">
    <property type="entry name" value="DctM"/>
    <property type="match status" value="1"/>
</dbReference>
<evidence type="ECO:0000256" key="4">
    <source>
        <dbReference type="ARBA" id="ARBA00022692"/>
    </source>
</evidence>
<evidence type="ECO:0000256" key="2">
    <source>
        <dbReference type="ARBA" id="ARBA00022475"/>
    </source>
</evidence>
<evidence type="ECO:0000256" key="6">
    <source>
        <dbReference type="ARBA" id="ARBA00023136"/>
    </source>
</evidence>
<evidence type="ECO:0000256" key="5">
    <source>
        <dbReference type="ARBA" id="ARBA00022989"/>
    </source>
</evidence>
<comment type="caution">
    <text evidence="7">Lacks conserved residue(s) required for the propagation of feature annotation.</text>
</comment>
<feature type="transmembrane region" description="Helical" evidence="7">
    <location>
        <begin position="178"/>
        <end position="199"/>
    </location>
</feature>
<dbReference type="Proteomes" id="UP000199588">
    <property type="component" value="Unassembled WGS sequence"/>
</dbReference>
<evidence type="ECO:0000256" key="1">
    <source>
        <dbReference type="ARBA" id="ARBA00004429"/>
    </source>
</evidence>
<feature type="domain" description="TRAP C4-dicarboxylate transport system permease DctM subunit" evidence="8">
    <location>
        <begin position="7"/>
        <end position="420"/>
    </location>
</feature>
<evidence type="ECO:0000256" key="7">
    <source>
        <dbReference type="RuleBase" id="RU369079"/>
    </source>
</evidence>
<keyword evidence="4 7" id="KW-0812">Transmembrane</keyword>
<feature type="transmembrane region" description="Helical" evidence="7">
    <location>
        <begin position="220"/>
        <end position="239"/>
    </location>
</feature>
<keyword evidence="5 7" id="KW-1133">Transmembrane helix</keyword>
<gene>
    <name evidence="9" type="ORF">SAMN02910354_00055</name>
</gene>
<keyword evidence="3 7" id="KW-0997">Cell inner membrane</keyword>
<dbReference type="PIRSF" id="PIRSF006066">
    <property type="entry name" value="HI0050"/>
    <property type="match status" value="1"/>
</dbReference>
<keyword evidence="10" id="KW-1185">Reference proteome</keyword>
<dbReference type="RefSeq" id="WP_090653562.1">
    <property type="nucleotide sequence ID" value="NZ_CP015031.1"/>
</dbReference>
<comment type="caution">
    <text evidence="9">The sequence shown here is derived from an EMBL/GenBank/DDBJ whole genome shotgun (WGS) entry which is preliminary data.</text>
</comment>
<protein>
    <recommendedName>
        <fullName evidence="7">TRAP transporter large permease protein</fullName>
    </recommendedName>
</protein>
<comment type="function">
    <text evidence="7">Part of the tripartite ATP-independent periplasmic (TRAP) transport system.</text>
</comment>
<evidence type="ECO:0000313" key="9">
    <source>
        <dbReference type="EMBL" id="SCX74889.1"/>
    </source>
</evidence>
<keyword evidence="7" id="KW-0813">Transport</keyword>
<comment type="subunit">
    <text evidence="7">The complex comprises the extracytoplasmic solute receptor protein and the two transmembrane proteins.</text>
</comment>
<proteinExistence type="inferred from homology"/>
<dbReference type="EMBL" id="FMUQ01000002">
    <property type="protein sequence ID" value="SCX74889.1"/>
    <property type="molecule type" value="Genomic_DNA"/>
</dbReference>
<feature type="transmembrane region" description="Helical" evidence="7">
    <location>
        <begin position="96"/>
        <end position="119"/>
    </location>
</feature>
<evidence type="ECO:0000259" key="8">
    <source>
        <dbReference type="Pfam" id="PF06808"/>
    </source>
</evidence>
<comment type="subcellular location">
    <subcellularLocation>
        <location evidence="1 7">Cell inner membrane</location>
        <topology evidence="1 7">Multi-pass membrane protein</topology>
    </subcellularLocation>
</comment>
<organism evidence="9 10">
    <name type="scientific">Basfia succiniciproducens</name>
    <dbReference type="NCBI Taxonomy" id="653940"/>
    <lineage>
        <taxon>Bacteria</taxon>
        <taxon>Pseudomonadati</taxon>
        <taxon>Pseudomonadota</taxon>
        <taxon>Gammaproteobacteria</taxon>
        <taxon>Pasteurellales</taxon>
        <taxon>Pasteurellaceae</taxon>
        <taxon>Basfia</taxon>
    </lineage>
</organism>
<dbReference type="InterPro" id="IPR010656">
    <property type="entry name" value="DctM"/>
</dbReference>
<feature type="transmembrane region" description="Helical" evidence="7">
    <location>
        <begin position="359"/>
        <end position="383"/>
    </location>
</feature>
<comment type="similarity">
    <text evidence="7">Belongs to the TRAP transporter large permease family.</text>
</comment>
<feature type="transmembrane region" description="Helical" evidence="7">
    <location>
        <begin position="403"/>
        <end position="424"/>
    </location>
</feature>
<sequence>MSFIVLLGVMFILTVLGLPLFYSIIFASIVTLFTFLPNIPVTIVAQQVMQGLDTNALQALAFFFLAGELMSVGGITSRIIRFVTSLIGRWKGSLAYINIFSSLFFGSISGSAVASTAAIGSSLIPAMKKTGYPADFSAALTQSASIIGPIIPPSVPMIVFAALAGAGVSVGKMFMSGIIPGIMIALVLILVTFILSKIYKYGNQATAFSWKEVKDSGKDAVWAIFCPVIILYGIISGVFTATEAGAVSVVYAYLVGTFVYKELSIELLKKALISSLKGTITVMLIVGASSIFAWLIARLQISHQVAHWVSSVCDSPLQALILINAIVLFIGMIMDPTAALTILVPVFMPIVNQFGIAPIHFGLVIILNLMIGLVTPPVGYLIFLSANIAECEPMKVLKSSLPYLFSLFALLLLLILVPEFSTYLPNLLFPQ</sequence>
<evidence type="ECO:0000256" key="3">
    <source>
        <dbReference type="ARBA" id="ARBA00022519"/>
    </source>
</evidence>
<accession>A0A1G5AAH2</accession>
<dbReference type="PANTHER" id="PTHR33362:SF2">
    <property type="entry name" value="TRAP TRANSPORTER LARGE PERMEASE PROTEIN"/>
    <property type="match status" value="1"/>
</dbReference>